<dbReference type="STRING" id="655015.B1812_06740"/>
<dbReference type="OrthoDB" id="9802500at2"/>
<dbReference type="AlphaFoldDB" id="A0A1W6MT81"/>
<dbReference type="PANTHER" id="PTHR43156">
    <property type="entry name" value="STAGE II SPORULATION PROTEIN E-RELATED"/>
    <property type="match status" value="1"/>
</dbReference>
<sequence length="453" mass="49383">MTHQEERGARQAGEAVHAKGSLPPLDFLLEILADLSPIDLPSGDVLLRQGEESDCAFYLERGALQVYAETRYGPVPLATLEAPRLIGEIGALAGLARIASVKAASAARVYRVDRVQLLELGRRSPDFFATVVRQLGGQIDSVNKALALYSNALQALERRDFDVAILEDLTRASPHLAEFSAAFRRFAEHIVRNKRRQEEMASAALIQRSFLPEDSRIDFARDDLELRAQMRPAREVGGDFYDFIPLDSDRLAVVLGDVCGKGMPASLFMSVVVTVLRMSAREEQNAAAAIARANALLCRDNSASLFATCFFAVLHLREGVLEYCNCGHNAPVHLSSSGQVRRLETTGLPLAMLADRPAGAARVPFAPGDTLFIFSDGVTEAINPAEEEFGDALLLETLMENREGTVADFVSRVFDAVDAFAGEEPQADDITCIAVRRRVKPNILPETAISDSN</sequence>
<gene>
    <name evidence="3" type="ORF">B1812_06740</name>
</gene>
<dbReference type="CDD" id="cd00038">
    <property type="entry name" value="CAP_ED"/>
    <property type="match status" value="1"/>
</dbReference>
<evidence type="ECO:0000259" key="2">
    <source>
        <dbReference type="PROSITE" id="PS50042"/>
    </source>
</evidence>
<dbReference type="PROSITE" id="PS50042">
    <property type="entry name" value="CNMP_BINDING_3"/>
    <property type="match status" value="1"/>
</dbReference>
<proteinExistence type="predicted"/>
<keyword evidence="4" id="KW-1185">Reference proteome</keyword>
<dbReference type="EMBL" id="CP019948">
    <property type="protein sequence ID" value="ARN80821.1"/>
    <property type="molecule type" value="Genomic_DNA"/>
</dbReference>
<feature type="domain" description="Cyclic nucleotide-binding" evidence="2">
    <location>
        <begin position="28"/>
        <end position="120"/>
    </location>
</feature>
<dbReference type="InterPro" id="IPR014710">
    <property type="entry name" value="RmlC-like_jellyroll"/>
</dbReference>
<accession>A0A1W6MT81</accession>
<dbReference type="InterPro" id="IPR001932">
    <property type="entry name" value="PPM-type_phosphatase-like_dom"/>
</dbReference>
<dbReference type="Proteomes" id="UP000193978">
    <property type="component" value="Chromosome"/>
</dbReference>
<dbReference type="Gene3D" id="2.60.120.10">
    <property type="entry name" value="Jelly Rolls"/>
    <property type="match status" value="1"/>
</dbReference>
<dbReference type="RefSeq" id="WP_085770903.1">
    <property type="nucleotide sequence ID" value="NZ_AP027149.1"/>
</dbReference>
<evidence type="ECO:0000313" key="3">
    <source>
        <dbReference type="EMBL" id="ARN80821.1"/>
    </source>
</evidence>
<dbReference type="Gene3D" id="3.60.40.10">
    <property type="entry name" value="PPM-type phosphatase domain"/>
    <property type="match status" value="1"/>
</dbReference>
<dbReference type="InterPro" id="IPR018490">
    <property type="entry name" value="cNMP-bd_dom_sf"/>
</dbReference>
<dbReference type="InterPro" id="IPR000595">
    <property type="entry name" value="cNMP-bd_dom"/>
</dbReference>
<dbReference type="Pfam" id="PF00027">
    <property type="entry name" value="cNMP_binding"/>
    <property type="match status" value="1"/>
</dbReference>
<reference evidence="3 4" key="1">
    <citation type="submission" date="2017-02" db="EMBL/GenBank/DDBJ databases">
        <authorList>
            <person name="Peterson S.W."/>
        </authorList>
    </citation>
    <scope>NUCLEOTIDE SEQUENCE [LARGE SCALE GENOMIC DNA]</scope>
    <source>
        <strain evidence="3 4">S285</strain>
    </source>
</reference>
<organism evidence="3 4">
    <name type="scientific">Methylocystis bryophila</name>
    <dbReference type="NCBI Taxonomy" id="655015"/>
    <lineage>
        <taxon>Bacteria</taxon>
        <taxon>Pseudomonadati</taxon>
        <taxon>Pseudomonadota</taxon>
        <taxon>Alphaproteobacteria</taxon>
        <taxon>Hyphomicrobiales</taxon>
        <taxon>Methylocystaceae</taxon>
        <taxon>Methylocystis</taxon>
    </lineage>
</organism>
<dbReference type="SMART" id="SM00331">
    <property type="entry name" value="PP2C_SIG"/>
    <property type="match status" value="1"/>
</dbReference>
<dbReference type="InterPro" id="IPR036457">
    <property type="entry name" value="PPM-type-like_dom_sf"/>
</dbReference>
<dbReference type="GO" id="GO:0016791">
    <property type="term" value="F:phosphatase activity"/>
    <property type="evidence" value="ECO:0007669"/>
    <property type="project" value="TreeGrafter"/>
</dbReference>
<dbReference type="SMART" id="SM00100">
    <property type="entry name" value="cNMP"/>
    <property type="match status" value="1"/>
</dbReference>
<evidence type="ECO:0000313" key="4">
    <source>
        <dbReference type="Proteomes" id="UP000193978"/>
    </source>
</evidence>
<dbReference type="SUPFAM" id="SSF81606">
    <property type="entry name" value="PP2C-like"/>
    <property type="match status" value="1"/>
</dbReference>
<keyword evidence="1" id="KW-0378">Hydrolase</keyword>
<name>A0A1W6MT81_9HYPH</name>
<evidence type="ECO:0000256" key="1">
    <source>
        <dbReference type="ARBA" id="ARBA00022801"/>
    </source>
</evidence>
<dbReference type="SUPFAM" id="SSF51206">
    <property type="entry name" value="cAMP-binding domain-like"/>
    <property type="match status" value="1"/>
</dbReference>
<protein>
    <recommendedName>
        <fullName evidence="2">Cyclic nucleotide-binding domain-containing protein</fullName>
    </recommendedName>
</protein>
<dbReference type="KEGG" id="mbry:B1812_06740"/>
<dbReference type="InterPro" id="IPR052016">
    <property type="entry name" value="Bact_Sigma-Reg"/>
</dbReference>
<dbReference type="PANTHER" id="PTHR43156:SF2">
    <property type="entry name" value="STAGE II SPORULATION PROTEIN E"/>
    <property type="match status" value="1"/>
</dbReference>
<dbReference type="Pfam" id="PF07228">
    <property type="entry name" value="SpoIIE"/>
    <property type="match status" value="1"/>
</dbReference>